<sequence>MKNINETYGITEFDNNEFDKAIEGLFNDIFKGKGKYIQIYDYDFLEIDLDLKNITTWADTIKILYTNDMQFLKNVGEAIAITENYDIFNNTFYENKGNHLITGTILVYKSDTLNIGVIYHEIAHLFDSLKIKINNNDTLYYFNNFDFDLPDEVIKDFDIESLHNLIKYSMYHANNSEKHAFIESARFEIIKSLSNFVFFKRKLIRKGIELSNKNLMIYSSSTLSDFYWMVYSLKNAIKISDDTKKAYMFKYGNDLKEIYRISDYDKLIYKLYKELHHSYINMCKLFNYYIGVFNVNINNNIFENLYPGKFPTSIRYRNRKKFDF</sequence>
<dbReference type="EMBL" id="OR769223">
    <property type="protein sequence ID" value="WQJ53642.1"/>
    <property type="molecule type" value="Genomic_DNA"/>
</dbReference>
<organism evidence="1 2">
    <name type="scientific">phage Lak_Megaphage_Sonny</name>
    <dbReference type="NCBI Taxonomy" id="3109229"/>
    <lineage>
        <taxon>Viruses</taxon>
        <taxon>Duplodnaviria</taxon>
        <taxon>Heunggongvirae</taxon>
        <taxon>Uroviricota</taxon>
        <taxon>Caudoviricetes</taxon>
        <taxon>Caudoviricetes code 15 clade</taxon>
    </lineage>
</organism>
<evidence type="ECO:0000313" key="2">
    <source>
        <dbReference type="Proteomes" id="UP001358193"/>
    </source>
</evidence>
<accession>A0ABZ0Z597</accession>
<proteinExistence type="predicted"/>
<name>A0ABZ0Z597_9CAUD</name>
<keyword evidence="2" id="KW-1185">Reference proteome</keyword>
<reference evidence="1 2" key="1">
    <citation type="submission" date="2023-11" db="EMBL/GenBank/DDBJ databases">
        <authorList>
            <person name="Cook R."/>
            <person name="Crisci M."/>
            <person name="Pye H."/>
            <person name="Adriaenssens E."/>
            <person name="Santini J."/>
        </authorList>
    </citation>
    <scope>NUCLEOTIDE SEQUENCE [LARGE SCALE GENOMIC DNA]</scope>
    <source>
        <strain evidence="1">Lak_Megaphage_Sonny</strain>
    </source>
</reference>
<dbReference type="Proteomes" id="UP001358193">
    <property type="component" value="Segment"/>
</dbReference>
<protein>
    <submittedName>
        <fullName evidence="1">Uncharacterized protein</fullName>
    </submittedName>
</protein>
<evidence type="ECO:0000313" key="1">
    <source>
        <dbReference type="EMBL" id="WQJ53642.1"/>
    </source>
</evidence>